<evidence type="ECO:0000313" key="19">
    <source>
        <dbReference type="EMBL" id="VYT01500.1"/>
    </source>
</evidence>
<dbReference type="GO" id="GO:0052906">
    <property type="term" value="F:tRNA (guanine(37)-N1)-methyltransferase activity"/>
    <property type="evidence" value="ECO:0007669"/>
    <property type="project" value="UniProtKB-UniRule"/>
</dbReference>
<dbReference type="PANTHER" id="PTHR46417">
    <property type="entry name" value="TRNA (GUANINE-N(1)-)-METHYLTRANSFERASE"/>
    <property type="match status" value="1"/>
</dbReference>
<evidence type="ECO:0000256" key="13">
    <source>
        <dbReference type="ARBA" id="ARBA00033392"/>
    </source>
</evidence>
<evidence type="ECO:0000256" key="3">
    <source>
        <dbReference type="ARBA" id="ARBA00007630"/>
    </source>
</evidence>
<evidence type="ECO:0000256" key="10">
    <source>
        <dbReference type="ARBA" id="ARBA00022691"/>
    </source>
</evidence>
<keyword evidence="7 15" id="KW-0963">Cytoplasm</keyword>
<comment type="function">
    <text evidence="1 15 17">Specifically methylates guanosine-37 in various tRNAs.</text>
</comment>
<dbReference type="InterPro" id="IPR029026">
    <property type="entry name" value="tRNA_m1G_MTases_N"/>
</dbReference>
<evidence type="ECO:0000256" key="17">
    <source>
        <dbReference type="RuleBase" id="RU003464"/>
    </source>
</evidence>
<sequence>MNGLSTSIIGRAMANELLTIEAVNIRDFAENKHNRVDDYTYGGGAGMLMQAGPVYGAYRSVAEKAKSKPRVIYLSPQGQTFSQSMAEEFAQEEELIFLCGHYEGIDERVLEEIVTDYVSIGDYVLTGGELPAMVMIDAVSRLIPGVLHNDTSAEFESFQDNLLEYPQYTRPEEWHGKKVPEILLSGHHANIEKWRREQSVIRTAERRPDLLEKADLTQKEKELVKTLVKEN</sequence>
<evidence type="ECO:0000256" key="14">
    <source>
        <dbReference type="ARBA" id="ARBA00047783"/>
    </source>
</evidence>
<evidence type="ECO:0000256" key="6">
    <source>
        <dbReference type="ARBA" id="ARBA00014679"/>
    </source>
</evidence>
<dbReference type="NCBIfam" id="NF000648">
    <property type="entry name" value="PRK00026.1"/>
    <property type="match status" value="1"/>
</dbReference>
<dbReference type="NCBIfam" id="TIGR00088">
    <property type="entry name" value="trmD"/>
    <property type="match status" value="1"/>
</dbReference>
<evidence type="ECO:0000256" key="12">
    <source>
        <dbReference type="ARBA" id="ARBA00029736"/>
    </source>
</evidence>
<dbReference type="CDD" id="cd18080">
    <property type="entry name" value="TrmD-like"/>
    <property type="match status" value="1"/>
</dbReference>
<dbReference type="SUPFAM" id="SSF75217">
    <property type="entry name" value="alpha/beta knot"/>
    <property type="match status" value="1"/>
</dbReference>
<gene>
    <name evidence="15 19" type="primary">trmD</name>
    <name evidence="19" type="ORF">CNLFYP112_01666</name>
</gene>
<dbReference type="HAMAP" id="MF_00605">
    <property type="entry name" value="TrmD"/>
    <property type="match status" value="1"/>
</dbReference>
<dbReference type="EC" id="2.1.1.228" evidence="5 15"/>
<evidence type="ECO:0000256" key="5">
    <source>
        <dbReference type="ARBA" id="ARBA00012807"/>
    </source>
</evidence>
<protein>
    <recommendedName>
        <fullName evidence="6 15">tRNA (guanine-N(1)-)-methyltransferase</fullName>
        <ecNumber evidence="5 15">2.1.1.228</ecNumber>
    </recommendedName>
    <alternativeName>
        <fullName evidence="12 15">M1G-methyltransferase</fullName>
    </alternativeName>
    <alternativeName>
        <fullName evidence="13 15">tRNA [GM37] methyltransferase</fullName>
    </alternativeName>
</protein>
<dbReference type="GO" id="GO:0005829">
    <property type="term" value="C:cytosol"/>
    <property type="evidence" value="ECO:0007669"/>
    <property type="project" value="TreeGrafter"/>
</dbReference>
<dbReference type="PIRSF" id="PIRSF000386">
    <property type="entry name" value="tRNA_mtase"/>
    <property type="match status" value="1"/>
</dbReference>
<dbReference type="EMBL" id="CACRTG010000011">
    <property type="protein sequence ID" value="VYT01500.1"/>
    <property type="molecule type" value="Genomic_DNA"/>
</dbReference>
<keyword evidence="9 15" id="KW-0808">Transferase</keyword>
<accession>A0A6N2T7N6</accession>
<name>A0A6N2T7N6_9FIRM</name>
<dbReference type="GO" id="GO:0002939">
    <property type="term" value="P:tRNA N1-guanine methylation"/>
    <property type="evidence" value="ECO:0007669"/>
    <property type="project" value="TreeGrafter"/>
</dbReference>
<evidence type="ECO:0000256" key="8">
    <source>
        <dbReference type="ARBA" id="ARBA00022603"/>
    </source>
</evidence>
<reference evidence="19" key="1">
    <citation type="submission" date="2019-11" db="EMBL/GenBank/DDBJ databases">
        <authorList>
            <person name="Feng L."/>
        </authorList>
    </citation>
    <scope>NUCLEOTIDE SEQUENCE</scope>
    <source>
        <strain evidence="19">CnexileLFYP112</strain>
    </source>
</reference>
<dbReference type="InterPro" id="IPR002649">
    <property type="entry name" value="tRNA_m1G_MeTrfase_TrmD"/>
</dbReference>
<comment type="subunit">
    <text evidence="4 15 17">Homodimer.</text>
</comment>
<keyword evidence="11 15" id="KW-0819">tRNA processing</keyword>
<dbReference type="FunFam" id="3.40.1280.10:FF:000001">
    <property type="entry name" value="tRNA (guanine-N(1)-)-methyltransferase"/>
    <property type="match status" value="1"/>
</dbReference>
<dbReference type="Pfam" id="PF01746">
    <property type="entry name" value="tRNA_m1G_MT"/>
    <property type="match status" value="1"/>
</dbReference>
<dbReference type="AlphaFoldDB" id="A0A6N2T7N6"/>
<evidence type="ECO:0000256" key="4">
    <source>
        <dbReference type="ARBA" id="ARBA00011738"/>
    </source>
</evidence>
<evidence type="ECO:0000256" key="7">
    <source>
        <dbReference type="ARBA" id="ARBA00022490"/>
    </source>
</evidence>
<keyword evidence="10 15" id="KW-0949">S-adenosyl-L-methionine</keyword>
<dbReference type="PANTHER" id="PTHR46417:SF1">
    <property type="entry name" value="TRNA (GUANINE-N(1)-)-METHYLTRANSFERASE"/>
    <property type="match status" value="1"/>
</dbReference>
<proteinExistence type="inferred from homology"/>
<evidence type="ECO:0000256" key="2">
    <source>
        <dbReference type="ARBA" id="ARBA00004496"/>
    </source>
</evidence>
<dbReference type="Gene3D" id="1.10.1270.20">
    <property type="entry name" value="tRNA(m1g37)methyltransferase, domain 2"/>
    <property type="match status" value="1"/>
</dbReference>
<evidence type="ECO:0000259" key="18">
    <source>
        <dbReference type="Pfam" id="PF01746"/>
    </source>
</evidence>
<dbReference type="InterPro" id="IPR016009">
    <property type="entry name" value="tRNA_MeTrfase_TRMD/TRM10"/>
</dbReference>
<dbReference type="Gene3D" id="3.40.1280.10">
    <property type="match status" value="1"/>
</dbReference>
<comment type="similarity">
    <text evidence="3 15 17">Belongs to the RNA methyltransferase TrmD family.</text>
</comment>
<evidence type="ECO:0000256" key="9">
    <source>
        <dbReference type="ARBA" id="ARBA00022679"/>
    </source>
</evidence>
<evidence type="ECO:0000256" key="16">
    <source>
        <dbReference type="PIRSR" id="PIRSR000386-1"/>
    </source>
</evidence>
<keyword evidence="8 15" id="KW-0489">Methyltransferase</keyword>
<feature type="domain" description="tRNA methyltransferase TRMD/TRM10-type" evidence="18">
    <location>
        <begin position="4"/>
        <end position="213"/>
    </location>
</feature>
<dbReference type="InterPro" id="IPR023148">
    <property type="entry name" value="tRNA_m1G_MeTrfase_C_sf"/>
</dbReference>
<evidence type="ECO:0000256" key="11">
    <source>
        <dbReference type="ARBA" id="ARBA00022694"/>
    </source>
</evidence>
<feature type="binding site" evidence="15 16">
    <location>
        <position position="100"/>
    </location>
    <ligand>
        <name>S-adenosyl-L-methionine</name>
        <dbReference type="ChEBI" id="CHEBI:59789"/>
    </ligand>
</feature>
<dbReference type="FunFam" id="1.10.1270.20:FF:000001">
    <property type="entry name" value="tRNA (guanine-N(1)-)-methyltransferase"/>
    <property type="match status" value="1"/>
</dbReference>
<comment type="subcellular location">
    <subcellularLocation>
        <location evidence="2 15 17">Cytoplasm</location>
    </subcellularLocation>
</comment>
<evidence type="ECO:0000256" key="1">
    <source>
        <dbReference type="ARBA" id="ARBA00002634"/>
    </source>
</evidence>
<evidence type="ECO:0000256" key="15">
    <source>
        <dbReference type="HAMAP-Rule" id="MF_00605"/>
    </source>
</evidence>
<organism evidence="19">
    <name type="scientific">[Clostridium] nexile</name>
    <dbReference type="NCBI Taxonomy" id="29361"/>
    <lineage>
        <taxon>Bacteria</taxon>
        <taxon>Bacillati</taxon>
        <taxon>Bacillota</taxon>
        <taxon>Clostridia</taxon>
        <taxon>Lachnospirales</taxon>
        <taxon>Lachnospiraceae</taxon>
        <taxon>Tyzzerella</taxon>
    </lineage>
</organism>
<dbReference type="InterPro" id="IPR029028">
    <property type="entry name" value="Alpha/beta_knot_MTases"/>
</dbReference>
<comment type="catalytic activity">
    <reaction evidence="14 15 17">
        <text>guanosine(37) in tRNA + S-adenosyl-L-methionine = N(1)-methylguanosine(37) in tRNA + S-adenosyl-L-homocysteine + H(+)</text>
        <dbReference type="Rhea" id="RHEA:36899"/>
        <dbReference type="Rhea" id="RHEA-COMP:10145"/>
        <dbReference type="Rhea" id="RHEA-COMP:10147"/>
        <dbReference type="ChEBI" id="CHEBI:15378"/>
        <dbReference type="ChEBI" id="CHEBI:57856"/>
        <dbReference type="ChEBI" id="CHEBI:59789"/>
        <dbReference type="ChEBI" id="CHEBI:73542"/>
        <dbReference type="ChEBI" id="CHEBI:74269"/>
        <dbReference type="EC" id="2.1.1.228"/>
    </reaction>
</comment>
<feature type="binding site" evidence="15 16">
    <location>
        <begin position="120"/>
        <end position="125"/>
    </location>
    <ligand>
        <name>S-adenosyl-L-methionine</name>
        <dbReference type="ChEBI" id="CHEBI:59789"/>
    </ligand>
</feature>